<dbReference type="Pfam" id="PF02518">
    <property type="entry name" value="HATPase_c"/>
    <property type="match status" value="1"/>
</dbReference>
<dbReference type="SMART" id="SM00387">
    <property type="entry name" value="HATPase_c"/>
    <property type="match status" value="1"/>
</dbReference>
<dbReference type="InterPro" id="IPR038318">
    <property type="entry name" value="KdpD_sf"/>
</dbReference>
<dbReference type="EC" id="2.7.13.3" evidence="3"/>
<dbReference type="InterPro" id="IPR025201">
    <property type="entry name" value="KdpD_TM"/>
</dbReference>
<comment type="catalytic activity">
    <reaction evidence="1">
        <text>ATP + protein L-histidine = ADP + protein N-phospho-L-histidine.</text>
        <dbReference type="EC" id="2.7.13.3"/>
    </reaction>
</comment>
<dbReference type="PANTHER" id="PTHR45569:SF1">
    <property type="entry name" value="SENSOR PROTEIN KDPD"/>
    <property type="match status" value="1"/>
</dbReference>
<dbReference type="PANTHER" id="PTHR45569">
    <property type="entry name" value="SENSOR PROTEIN KDPD"/>
    <property type="match status" value="1"/>
</dbReference>
<dbReference type="Gene3D" id="1.20.120.620">
    <property type="entry name" value="Backbone structure of the membrane domain of e. Coli histidine kinase receptor kdpd"/>
    <property type="match status" value="1"/>
</dbReference>
<dbReference type="InterPro" id="IPR036890">
    <property type="entry name" value="HATPase_C_sf"/>
</dbReference>
<dbReference type="Gene3D" id="3.30.450.40">
    <property type="match status" value="1"/>
</dbReference>
<feature type="domain" description="Histidine kinase" evidence="15">
    <location>
        <begin position="301"/>
        <end position="535"/>
    </location>
</feature>
<feature type="transmembrane region" description="Helical" evidence="14">
    <location>
        <begin position="96"/>
        <end position="116"/>
    </location>
</feature>
<evidence type="ECO:0000256" key="5">
    <source>
        <dbReference type="ARBA" id="ARBA00022679"/>
    </source>
</evidence>
<proteinExistence type="predicted"/>
<sequence>MKQTLSIDGSAARLDRVGSPWLAAGVWASGWVAMLALDGHVDLANLAMVLVLASALASLWLRASVAVLAGAAAVLAFNFAFVPPRGQFTVDLHQHALLLLAMLLVNWIVAALMVALRQQARHAGEQAARAEQLRRLGETLRDAVDPLAHVSALGEAIQATAHRPAALMVLKARGTANAGLSPVDPSQPQPDVLRYGRVDADQQAGLWHCQRQGRAMGPGTGLFEDQPDWYLPLRGRGITLGAAVLRGDDVDAPVDADLHAHLQALCDQMGLALQRALAEREERDALAQAQTQAVRNALLAAISHDYRTPLATIMSAASSLDEQADRLAPAQRQRLAHSIVDEVTRLSRLTDNTLQLARLDAPGVTLRCDWESAEEIVGAVLRHARQRDPARRVRARLEPGLPLLWCDAILIAQMLDNLIDNALKYSPAEAPVELLVQRRVEHVVLAVRDRGPGIAPAWRSRVFDVFHRGAEPMDGAASRSPDMAATDSNPARARPGAGVGLAVCRAIARAHGGELRLRARGHGGCSFECELPLRTPPPPAEEPSS</sequence>
<dbReference type="Pfam" id="PF13493">
    <property type="entry name" value="DUF4118"/>
    <property type="match status" value="1"/>
</dbReference>
<dbReference type="GO" id="GO:0005886">
    <property type="term" value="C:plasma membrane"/>
    <property type="evidence" value="ECO:0007669"/>
    <property type="project" value="TreeGrafter"/>
</dbReference>
<dbReference type="Gene3D" id="3.30.565.10">
    <property type="entry name" value="Histidine kinase-like ATPase, C-terminal domain"/>
    <property type="match status" value="1"/>
</dbReference>
<dbReference type="eggNOG" id="COG2205">
    <property type="taxonomic scope" value="Bacteria"/>
</dbReference>
<evidence type="ECO:0000256" key="10">
    <source>
        <dbReference type="ARBA" id="ARBA00022989"/>
    </source>
</evidence>
<dbReference type="Proteomes" id="UP000001693">
    <property type="component" value="Chromosome"/>
</dbReference>
<keyword evidence="7" id="KW-0547">Nucleotide-binding</keyword>
<dbReference type="InterPro" id="IPR029016">
    <property type="entry name" value="GAF-like_dom_sf"/>
</dbReference>
<evidence type="ECO:0000313" key="17">
    <source>
        <dbReference type="Proteomes" id="UP000001693"/>
    </source>
</evidence>
<dbReference type="InterPro" id="IPR003661">
    <property type="entry name" value="HisK_dim/P_dom"/>
</dbReference>
<evidence type="ECO:0000256" key="1">
    <source>
        <dbReference type="ARBA" id="ARBA00000085"/>
    </source>
</evidence>
<dbReference type="SMART" id="SM00388">
    <property type="entry name" value="HisKA"/>
    <property type="match status" value="1"/>
</dbReference>
<dbReference type="EMBL" id="CP001013">
    <property type="protein sequence ID" value="ACB36018.1"/>
    <property type="molecule type" value="Genomic_DNA"/>
</dbReference>
<keyword evidence="11" id="KW-0902">Two-component regulatory system</keyword>
<keyword evidence="6 14" id="KW-0812">Transmembrane</keyword>
<dbReference type="PROSITE" id="PS50109">
    <property type="entry name" value="HIS_KIN"/>
    <property type="match status" value="1"/>
</dbReference>
<dbReference type="InterPro" id="IPR036097">
    <property type="entry name" value="HisK_dim/P_sf"/>
</dbReference>
<dbReference type="CDD" id="cd00082">
    <property type="entry name" value="HisKA"/>
    <property type="match status" value="1"/>
</dbReference>
<organism evidence="16 17">
    <name type="scientific">Leptothrix cholodnii (strain ATCC 51168 / LMG 8142 / SP-6)</name>
    <name type="common">Leptothrix discophora (strain SP-6)</name>
    <dbReference type="NCBI Taxonomy" id="395495"/>
    <lineage>
        <taxon>Bacteria</taxon>
        <taxon>Pseudomonadati</taxon>
        <taxon>Pseudomonadota</taxon>
        <taxon>Betaproteobacteria</taxon>
        <taxon>Burkholderiales</taxon>
        <taxon>Sphaerotilaceae</taxon>
        <taxon>Leptothrix</taxon>
    </lineage>
</organism>
<dbReference type="GO" id="GO:0005524">
    <property type="term" value="F:ATP binding"/>
    <property type="evidence" value="ECO:0007669"/>
    <property type="project" value="UniProtKB-KW"/>
</dbReference>
<keyword evidence="12 14" id="KW-0472">Membrane</keyword>
<dbReference type="HOGENOM" id="CLU_000445_89_5_4"/>
<dbReference type="STRING" id="395495.Lcho_3764"/>
<keyword evidence="9" id="KW-0067">ATP-binding</keyword>
<feature type="region of interest" description="Disordered" evidence="13">
    <location>
        <begin position="473"/>
        <end position="494"/>
    </location>
</feature>
<dbReference type="Gene3D" id="1.10.287.130">
    <property type="match status" value="1"/>
</dbReference>
<keyword evidence="5" id="KW-0808">Transferase</keyword>
<evidence type="ECO:0000256" key="4">
    <source>
        <dbReference type="ARBA" id="ARBA00022553"/>
    </source>
</evidence>
<evidence type="ECO:0000256" key="9">
    <source>
        <dbReference type="ARBA" id="ARBA00022840"/>
    </source>
</evidence>
<dbReference type="OrthoDB" id="9806130at2"/>
<keyword evidence="10 14" id="KW-1133">Transmembrane helix</keyword>
<dbReference type="PRINTS" id="PR00344">
    <property type="entry name" value="BCTRLSENSOR"/>
</dbReference>
<gene>
    <name evidence="16" type="ordered locus">Lcho_3764</name>
</gene>
<evidence type="ECO:0000256" key="7">
    <source>
        <dbReference type="ARBA" id="ARBA00022741"/>
    </source>
</evidence>
<keyword evidence="17" id="KW-1185">Reference proteome</keyword>
<evidence type="ECO:0000256" key="8">
    <source>
        <dbReference type="ARBA" id="ARBA00022777"/>
    </source>
</evidence>
<evidence type="ECO:0000256" key="12">
    <source>
        <dbReference type="ARBA" id="ARBA00023136"/>
    </source>
</evidence>
<evidence type="ECO:0000313" key="16">
    <source>
        <dbReference type="EMBL" id="ACB36018.1"/>
    </source>
</evidence>
<evidence type="ECO:0000256" key="13">
    <source>
        <dbReference type="SAM" id="MobiDB-lite"/>
    </source>
</evidence>
<dbReference type="GO" id="GO:0000155">
    <property type="term" value="F:phosphorelay sensor kinase activity"/>
    <property type="evidence" value="ECO:0007669"/>
    <property type="project" value="InterPro"/>
</dbReference>
<comment type="subcellular location">
    <subcellularLocation>
        <location evidence="2">Membrane</location>
        <topology evidence="2">Multi-pass membrane protein</topology>
    </subcellularLocation>
</comment>
<dbReference type="Pfam" id="PF00512">
    <property type="entry name" value="HisKA"/>
    <property type="match status" value="1"/>
</dbReference>
<evidence type="ECO:0000256" key="11">
    <source>
        <dbReference type="ARBA" id="ARBA00023012"/>
    </source>
</evidence>
<dbReference type="InterPro" id="IPR052023">
    <property type="entry name" value="Histidine_kinase_KdpD"/>
</dbReference>
<dbReference type="CDD" id="cd00075">
    <property type="entry name" value="HATPase"/>
    <property type="match status" value="1"/>
</dbReference>
<accession>B1Y5X2</accession>
<dbReference type="InterPro" id="IPR003594">
    <property type="entry name" value="HATPase_dom"/>
</dbReference>
<keyword evidence="4" id="KW-0597">Phosphoprotein</keyword>
<dbReference type="InterPro" id="IPR004358">
    <property type="entry name" value="Sig_transdc_His_kin-like_C"/>
</dbReference>
<dbReference type="InterPro" id="IPR005467">
    <property type="entry name" value="His_kinase_dom"/>
</dbReference>
<keyword evidence="8 16" id="KW-0418">Kinase</keyword>
<dbReference type="SUPFAM" id="SSF55874">
    <property type="entry name" value="ATPase domain of HSP90 chaperone/DNA topoisomerase II/histidine kinase"/>
    <property type="match status" value="1"/>
</dbReference>
<dbReference type="RefSeq" id="WP_012348765.1">
    <property type="nucleotide sequence ID" value="NC_010524.1"/>
</dbReference>
<dbReference type="AlphaFoldDB" id="B1Y5X2"/>
<evidence type="ECO:0000256" key="6">
    <source>
        <dbReference type="ARBA" id="ARBA00022692"/>
    </source>
</evidence>
<evidence type="ECO:0000256" key="3">
    <source>
        <dbReference type="ARBA" id="ARBA00012438"/>
    </source>
</evidence>
<evidence type="ECO:0000259" key="15">
    <source>
        <dbReference type="PROSITE" id="PS50109"/>
    </source>
</evidence>
<evidence type="ECO:0000256" key="14">
    <source>
        <dbReference type="SAM" id="Phobius"/>
    </source>
</evidence>
<evidence type="ECO:0000256" key="2">
    <source>
        <dbReference type="ARBA" id="ARBA00004141"/>
    </source>
</evidence>
<protein>
    <recommendedName>
        <fullName evidence="3">histidine kinase</fullName>
        <ecNumber evidence="3">2.7.13.3</ecNumber>
    </recommendedName>
</protein>
<feature type="transmembrane region" description="Helical" evidence="14">
    <location>
        <begin position="21"/>
        <end position="37"/>
    </location>
</feature>
<reference evidence="16 17" key="1">
    <citation type="submission" date="2008-03" db="EMBL/GenBank/DDBJ databases">
        <title>Complete sequence of Leptothrix cholodnii SP-6.</title>
        <authorList>
            <consortium name="US DOE Joint Genome Institute"/>
            <person name="Copeland A."/>
            <person name="Lucas S."/>
            <person name="Lapidus A."/>
            <person name="Glavina del Rio T."/>
            <person name="Dalin E."/>
            <person name="Tice H."/>
            <person name="Bruce D."/>
            <person name="Goodwin L."/>
            <person name="Pitluck S."/>
            <person name="Chertkov O."/>
            <person name="Brettin T."/>
            <person name="Detter J.C."/>
            <person name="Han C."/>
            <person name="Kuske C.R."/>
            <person name="Schmutz J."/>
            <person name="Larimer F."/>
            <person name="Land M."/>
            <person name="Hauser L."/>
            <person name="Kyrpides N."/>
            <person name="Lykidis A."/>
            <person name="Emerson D."/>
            <person name="Richardson P."/>
        </authorList>
    </citation>
    <scope>NUCLEOTIDE SEQUENCE [LARGE SCALE GENOMIC DNA]</scope>
    <source>
        <strain evidence="17">ATCC 51168 / LMG 8142 / SP-6</strain>
    </source>
</reference>
<dbReference type="SUPFAM" id="SSF47384">
    <property type="entry name" value="Homodimeric domain of signal transducing histidine kinase"/>
    <property type="match status" value="1"/>
</dbReference>
<name>B1Y5X2_LEPCP</name>
<dbReference type="KEGG" id="lch:Lcho_3764"/>
<feature type="transmembrane region" description="Helical" evidence="14">
    <location>
        <begin position="66"/>
        <end position="84"/>
    </location>
</feature>